<feature type="chain" id="PRO_5028823575" evidence="1">
    <location>
        <begin position="16"/>
        <end position="191"/>
    </location>
</feature>
<keyword evidence="3" id="KW-1185">Reference proteome</keyword>
<dbReference type="GO" id="GO:0006955">
    <property type="term" value="P:immune response"/>
    <property type="evidence" value="ECO:0007669"/>
    <property type="project" value="InterPro"/>
</dbReference>
<gene>
    <name evidence="2" type="ORF">GQX73_g934</name>
</gene>
<name>A0A7C8IX10_9PEZI</name>
<evidence type="ECO:0000313" key="3">
    <source>
        <dbReference type="Proteomes" id="UP000481858"/>
    </source>
</evidence>
<comment type="caution">
    <text evidence="2">The sequence shown here is derived from an EMBL/GenBank/DDBJ whole genome shotgun (WGS) entry which is preliminary data.</text>
</comment>
<dbReference type="OrthoDB" id="5430620at2759"/>
<dbReference type="GO" id="GO:0008083">
    <property type="term" value="F:growth factor activity"/>
    <property type="evidence" value="ECO:0007669"/>
    <property type="project" value="InterPro"/>
</dbReference>
<dbReference type="PANTHER" id="PTHR42047:SF1">
    <property type="entry name" value="PROTEIN, PUTATIVE (AFU_ORTHOLOGUE AFUA_6G03560)-RELATED"/>
    <property type="match status" value="1"/>
</dbReference>
<dbReference type="Proteomes" id="UP000481858">
    <property type="component" value="Unassembled WGS sequence"/>
</dbReference>
<organism evidence="2 3">
    <name type="scientific">Xylaria multiplex</name>
    <dbReference type="NCBI Taxonomy" id="323545"/>
    <lineage>
        <taxon>Eukaryota</taxon>
        <taxon>Fungi</taxon>
        <taxon>Dikarya</taxon>
        <taxon>Ascomycota</taxon>
        <taxon>Pezizomycotina</taxon>
        <taxon>Sordariomycetes</taxon>
        <taxon>Xylariomycetidae</taxon>
        <taxon>Xylariales</taxon>
        <taxon>Xylariaceae</taxon>
        <taxon>Xylaria</taxon>
    </lineage>
</organism>
<proteinExistence type="predicted"/>
<dbReference type="GO" id="GO:0005576">
    <property type="term" value="C:extracellular region"/>
    <property type="evidence" value="ECO:0007669"/>
    <property type="project" value="InterPro"/>
</dbReference>
<sequence>MQFLWSLAVATLVSADAFSISVFAPNTDFDGAVLHGINNCLATKLEGPSCYCPLTPESSCPKVAGTLVTQSTKAMAMAVQVPGGQSIYVHGDNGQVKYSTPHSNYIPPGSIGSGWYHKIVVSECLAPQSREVIDFDDGNGHSGLVLCPSTWSADSLTLYAKSAKFSESGCHEIGGLSLIASEYHIGCWEYL</sequence>
<feature type="signal peptide" evidence="1">
    <location>
        <begin position="1"/>
        <end position="15"/>
    </location>
</feature>
<dbReference type="PROSITE" id="PS00702">
    <property type="entry name" value="GM_CSF"/>
    <property type="match status" value="1"/>
</dbReference>
<accession>A0A7C8IX10</accession>
<dbReference type="InParanoid" id="A0A7C8IX10"/>
<protein>
    <submittedName>
        <fullName evidence="2">Uncharacterized protein</fullName>
    </submittedName>
</protein>
<dbReference type="InterPro" id="IPR000773">
    <property type="entry name" value="GM_colony-stim-fac"/>
</dbReference>
<dbReference type="AlphaFoldDB" id="A0A7C8IX10"/>
<dbReference type="PANTHER" id="PTHR42047">
    <property type="entry name" value="PROTEIN, PUTATIVE (AFU_ORTHOLOGUE AFUA_6G03560)-RELATED"/>
    <property type="match status" value="1"/>
</dbReference>
<evidence type="ECO:0000313" key="2">
    <source>
        <dbReference type="EMBL" id="KAF2972618.1"/>
    </source>
</evidence>
<evidence type="ECO:0000256" key="1">
    <source>
        <dbReference type="SAM" id="SignalP"/>
    </source>
</evidence>
<reference evidence="2 3" key="1">
    <citation type="submission" date="2019-12" db="EMBL/GenBank/DDBJ databases">
        <title>Draft genome sequence of the ascomycete Xylaria multiplex DSM 110363.</title>
        <authorList>
            <person name="Buettner E."/>
            <person name="Kellner H."/>
        </authorList>
    </citation>
    <scope>NUCLEOTIDE SEQUENCE [LARGE SCALE GENOMIC DNA]</scope>
    <source>
        <strain evidence="2 3">DSM 110363</strain>
    </source>
</reference>
<dbReference type="InterPro" id="IPR052820">
    <property type="entry name" value="PhiA_domain"/>
</dbReference>
<dbReference type="GO" id="GO:0005129">
    <property type="term" value="F:granulocyte macrophage colony-stimulating factor receptor binding"/>
    <property type="evidence" value="ECO:0007669"/>
    <property type="project" value="InterPro"/>
</dbReference>
<keyword evidence="1" id="KW-0732">Signal</keyword>
<dbReference type="EMBL" id="WUBL01000005">
    <property type="protein sequence ID" value="KAF2972618.1"/>
    <property type="molecule type" value="Genomic_DNA"/>
</dbReference>